<accession>A0A554XJ74</accession>
<dbReference type="PROSITE" id="PS52029">
    <property type="entry name" value="LD_TPASE"/>
    <property type="match status" value="1"/>
</dbReference>
<feature type="region of interest" description="Disordered" evidence="8">
    <location>
        <begin position="354"/>
        <end position="375"/>
    </location>
</feature>
<evidence type="ECO:0000256" key="8">
    <source>
        <dbReference type="SAM" id="MobiDB-lite"/>
    </source>
</evidence>
<feature type="active site" description="Proton donor/acceptor" evidence="7">
    <location>
        <position position="221"/>
    </location>
</feature>
<dbReference type="Pfam" id="PF24125">
    <property type="entry name" value="Cds6_C"/>
    <property type="match status" value="1"/>
</dbReference>
<keyword evidence="11" id="KW-1185">Reference proteome</keyword>
<dbReference type="InterPro" id="IPR038063">
    <property type="entry name" value="Transpep_catalytic_dom"/>
</dbReference>
<evidence type="ECO:0000256" key="5">
    <source>
        <dbReference type="ARBA" id="ARBA00022984"/>
    </source>
</evidence>
<dbReference type="SUPFAM" id="SSF141523">
    <property type="entry name" value="L,D-transpeptidase catalytic domain-like"/>
    <property type="match status" value="1"/>
</dbReference>
<name>A0A554XJ74_9BURK</name>
<organism evidence="10 11">
    <name type="scientific">Tepidimonas charontis</name>
    <dbReference type="NCBI Taxonomy" id="2267262"/>
    <lineage>
        <taxon>Bacteria</taxon>
        <taxon>Pseudomonadati</taxon>
        <taxon>Pseudomonadota</taxon>
        <taxon>Betaproteobacteria</taxon>
        <taxon>Burkholderiales</taxon>
        <taxon>Tepidimonas</taxon>
    </lineage>
</organism>
<dbReference type="PANTHER" id="PTHR36699">
    <property type="entry name" value="LD-TRANSPEPTIDASE"/>
    <property type="match status" value="1"/>
</dbReference>
<dbReference type="UniPathway" id="UPA00219"/>
<protein>
    <submittedName>
        <fullName evidence="10">L,D-transpeptidase catalytic domain</fullName>
    </submittedName>
</protein>
<dbReference type="Gene3D" id="3.10.450.50">
    <property type="match status" value="1"/>
</dbReference>
<dbReference type="GO" id="GO:0016740">
    <property type="term" value="F:transferase activity"/>
    <property type="evidence" value="ECO:0007669"/>
    <property type="project" value="UniProtKB-KW"/>
</dbReference>
<evidence type="ECO:0000259" key="9">
    <source>
        <dbReference type="PROSITE" id="PS52029"/>
    </source>
</evidence>
<feature type="compositionally biased region" description="Low complexity" evidence="8">
    <location>
        <begin position="356"/>
        <end position="370"/>
    </location>
</feature>
<evidence type="ECO:0000256" key="1">
    <source>
        <dbReference type="ARBA" id="ARBA00004752"/>
    </source>
</evidence>
<dbReference type="GO" id="GO:0009252">
    <property type="term" value="P:peptidoglycan biosynthetic process"/>
    <property type="evidence" value="ECO:0007669"/>
    <property type="project" value="UniProtKB-UniPathway"/>
</dbReference>
<keyword evidence="5 7" id="KW-0573">Peptidoglycan synthesis</keyword>
<comment type="caution">
    <text evidence="10">The sequence shown here is derived from an EMBL/GenBank/DDBJ whole genome shotgun (WGS) entry which is preliminary data.</text>
</comment>
<dbReference type="InterPro" id="IPR032710">
    <property type="entry name" value="NTF2-like_dom_sf"/>
</dbReference>
<evidence type="ECO:0000256" key="2">
    <source>
        <dbReference type="ARBA" id="ARBA00005992"/>
    </source>
</evidence>
<dbReference type="InterPro" id="IPR005490">
    <property type="entry name" value="LD_TPept_cat_dom"/>
</dbReference>
<feature type="domain" description="L,D-TPase catalytic" evidence="9">
    <location>
        <begin position="125"/>
        <end position="263"/>
    </location>
</feature>
<keyword evidence="3" id="KW-0808">Transferase</keyword>
<evidence type="ECO:0000256" key="4">
    <source>
        <dbReference type="ARBA" id="ARBA00022960"/>
    </source>
</evidence>
<comment type="similarity">
    <text evidence="2">Belongs to the YkuD family.</text>
</comment>
<dbReference type="EMBL" id="VJON01000004">
    <property type="protein sequence ID" value="TSE35880.1"/>
    <property type="molecule type" value="Genomic_DNA"/>
</dbReference>
<dbReference type="Gene3D" id="2.40.440.10">
    <property type="entry name" value="L,D-transpeptidase catalytic domain-like"/>
    <property type="match status" value="1"/>
</dbReference>
<evidence type="ECO:0000313" key="10">
    <source>
        <dbReference type="EMBL" id="TSE35880.1"/>
    </source>
</evidence>
<reference evidence="10 11" key="1">
    <citation type="submission" date="2019-07" db="EMBL/GenBank/DDBJ databases">
        <title>Tepidimonas charontis SPSP-6 draft genome.</title>
        <authorList>
            <person name="Da Costa M.S."/>
            <person name="Froufe H.J.C."/>
            <person name="Egas C."/>
            <person name="Albuquerque L."/>
        </authorList>
    </citation>
    <scope>NUCLEOTIDE SEQUENCE [LARGE SCALE GENOMIC DNA]</scope>
    <source>
        <strain evidence="10 11">SPSP-6</strain>
    </source>
</reference>
<evidence type="ECO:0000256" key="3">
    <source>
        <dbReference type="ARBA" id="ARBA00022679"/>
    </source>
</evidence>
<dbReference type="Proteomes" id="UP000318294">
    <property type="component" value="Unassembled WGS sequence"/>
</dbReference>
<evidence type="ECO:0000256" key="6">
    <source>
        <dbReference type="ARBA" id="ARBA00023316"/>
    </source>
</evidence>
<dbReference type="GO" id="GO:0004180">
    <property type="term" value="F:carboxypeptidase activity"/>
    <property type="evidence" value="ECO:0007669"/>
    <property type="project" value="UniProtKB-ARBA"/>
</dbReference>
<keyword evidence="4 7" id="KW-0133">Cell shape</keyword>
<dbReference type="AlphaFoldDB" id="A0A554XJ74"/>
<dbReference type="GO" id="GO:0071555">
    <property type="term" value="P:cell wall organization"/>
    <property type="evidence" value="ECO:0007669"/>
    <property type="project" value="UniProtKB-UniRule"/>
</dbReference>
<dbReference type="Pfam" id="PF03734">
    <property type="entry name" value="YkuD"/>
    <property type="match status" value="1"/>
</dbReference>
<dbReference type="InterPro" id="IPR056203">
    <property type="entry name" value="Cds6_C"/>
</dbReference>
<comment type="pathway">
    <text evidence="1 7">Cell wall biogenesis; peptidoglycan biosynthesis.</text>
</comment>
<evidence type="ECO:0000313" key="11">
    <source>
        <dbReference type="Proteomes" id="UP000318294"/>
    </source>
</evidence>
<sequence length="487" mass="55065">MSGMQPAAASDVRFSPNFDLSASLTDVERLFLQSIDALVGGDLRGAEQQLRRLLETQPDFSLARVILADTLAMQSGRASKPQSLEDPALVDVLQELRYRASALASIPPANAWPLELVALARNQHDVIVVDVESHRLYWLQRDDSQNDRLKLVRNFYISIGKAGYGKQREGDNKTPIGSYRIVALKDASELPSFYGAGALILDYPNSVDRQLMRSGSGIWIHGTPPNTYSRPPLASEGCIVVANDDMLALLQHDGIQNVPVLLMSGVQWRTESGSDALAPEFERLYAWLHQRLAELPARDQVTATRWQESDGSIYWRLEWAGQDGHSTPRTLFVRERDNEFSPVQPEPWFLTSLDRQQSPSAQASSPSHSAGGDESDIEAVRQHLLSWARAWSQRDIENYFSHYHPAFAPSGKTHDQWRRSRLQRIESRAAIDVQIERLRIVVDSDRAYVTFIQRYRAAGAKELRTHKSMELQRMKDRWWIVAERAGQ</sequence>
<keyword evidence="6 7" id="KW-0961">Cell wall biogenesis/degradation</keyword>
<gene>
    <name evidence="10" type="ORF">Tchar_00460</name>
</gene>
<feature type="active site" description="Nucleophile" evidence="7">
    <location>
        <position position="238"/>
    </location>
</feature>
<dbReference type="SUPFAM" id="SSF54427">
    <property type="entry name" value="NTF2-like"/>
    <property type="match status" value="1"/>
</dbReference>
<dbReference type="PANTHER" id="PTHR36699:SF1">
    <property type="entry name" value="L,D-TRANSPEPTIDASE YAFK-RELATED"/>
    <property type="match status" value="1"/>
</dbReference>
<proteinExistence type="inferred from homology"/>
<dbReference type="GO" id="GO:0008360">
    <property type="term" value="P:regulation of cell shape"/>
    <property type="evidence" value="ECO:0007669"/>
    <property type="project" value="UniProtKB-UniRule"/>
</dbReference>
<dbReference type="CDD" id="cd16913">
    <property type="entry name" value="YkuD_like"/>
    <property type="match status" value="1"/>
</dbReference>
<evidence type="ECO:0000256" key="7">
    <source>
        <dbReference type="PROSITE-ProRule" id="PRU01373"/>
    </source>
</evidence>